<protein>
    <submittedName>
        <fullName evidence="1">Uncharacterized protein</fullName>
    </submittedName>
</protein>
<dbReference type="EMBL" id="LXQA011251741">
    <property type="protein sequence ID" value="MCI90703.1"/>
    <property type="molecule type" value="Genomic_DNA"/>
</dbReference>
<evidence type="ECO:0000313" key="1">
    <source>
        <dbReference type="EMBL" id="MCI90703.1"/>
    </source>
</evidence>
<evidence type="ECO:0000313" key="2">
    <source>
        <dbReference type="Proteomes" id="UP000265520"/>
    </source>
</evidence>
<dbReference type="AlphaFoldDB" id="A0A392VT80"/>
<accession>A0A392VT80</accession>
<dbReference type="Proteomes" id="UP000265520">
    <property type="component" value="Unassembled WGS sequence"/>
</dbReference>
<proteinExistence type="predicted"/>
<feature type="non-terminal residue" evidence="1">
    <location>
        <position position="17"/>
    </location>
</feature>
<keyword evidence="2" id="KW-1185">Reference proteome</keyword>
<sequence>MLVGSVPVSELDGSMME</sequence>
<name>A0A392VT80_9FABA</name>
<reference evidence="1 2" key="1">
    <citation type="journal article" date="2018" name="Front. Plant Sci.">
        <title>Red Clover (Trifolium pratense) and Zigzag Clover (T. medium) - A Picture of Genomic Similarities and Differences.</title>
        <authorList>
            <person name="Dluhosova J."/>
            <person name="Istvanek J."/>
            <person name="Nedelnik J."/>
            <person name="Repkova J."/>
        </authorList>
    </citation>
    <scope>NUCLEOTIDE SEQUENCE [LARGE SCALE GENOMIC DNA]</scope>
    <source>
        <strain evidence="2">cv. 10/8</strain>
        <tissue evidence="1">Leaf</tissue>
    </source>
</reference>
<comment type="caution">
    <text evidence="1">The sequence shown here is derived from an EMBL/GenBank/DDBJ whole genome shotgun (WGS) entry which is preliminary data.</text>
</comment>
<organism evidence="1 2">
    <name type="scientific">Trifolium medium</name>
    <dbReference type="NCBI Taxonomy" id="97028"/>
    <lineage>
        <taxon>Eukaryota</taxon>
        <taxon>Viridiplantae</taxon>
        <taxon>Streptophyta</taxon>
        <taxon>Embryophyta</taxon>
        <taxon>Tracheophyta</taxon>
        <taxon>Spermatophyta</taxon>
        <taxon>Magnoliopsida</taxon>
        <taxon>eudicotyledons</taxon>
        <taxon>Gunneridae</taxon>
        <taxon>Pentapetalae</taxon>
        <taxon>rosids</taxon>
        <taxon>fabids</taxon>
        <taxon>Fabales</taxon>
        <taxon>Fabaceae</taxon>
        <taxon>Papilionoideae</taxon>
        <taxon>50 kb inversion clade</taxon>
        <taxon>NPAAA clade</taxon>
        <taxon>Hologalegina</taxon>
        <taxon>IRL clade</taxon>
        <taxon>Trifolieae</taxon>
        <taxon>Trifolium</taxon>
    </lineage>
</organism>